<accession>A0AAN9FRY5</accession>
<feature type="coiled-coil region" evidence="1">
    <location>
        <begin position="30"/>
        <end position="64"/>
    </location>
</feature>
<reference evidence="2 3" key="1">
    <citation type="submission" date="2024-01" db="EMBL/GenBank/DDBJ databases">
        <title>The genomes of 5 underutilized Papilionoideae crops provide insights into root nodulation and disease resistance.</title>
        <authorList>
            <person name="Yuan L."/>
        </authorList>
    </citation>
    <scope>NUCLEOTIDE SEQUENCE [LARGE SCALE GENOMIC DNA]</scope>
    <source>
        <strain evidence="2">LY-2023</strain>
        <tissue evidence="2">Leaf</tissue>
    </source>
</reference>
<dbReference type="EMBL" id="JAYKXN010000006">
    <property type="protein sequence ID" value="KAK7277948.1"/>
    <property type="molecule type" value="Genomic_DNA"/>
</dbReference>
<dbReference type="Proteomes" id="UP001359559">
    <property type="component" value="Unassembled WGS sequence"/>
</dbReference>
<organism evidence="2 3">
    <name type="scientific">Clitoria ternatea</name>
    <name type="common">Butterfly pea</name>
    <dbReference type="NCBI Taxonomy" id="43366"/>
    <lineage>
        <taxon>Eukaryota</taxon>
        <taxon>Viridiplantae</taxon>
        <taxon>Streptophyta</taxon>
        <taxon>Embryophyta</taxon>
        <taxon>Tracheophyta</taxon>
        <taxon>Spermatophyta</taxon>
        <taxon>Magnoliopsida</taxon>
        <taxon>eudicotyledons</taxon>
        <taxon>Gunneridae</taxon>
        <taxon>Pentapetalae</taxon>
        <taxon>rosids</taxon>
        <taxon>fabids</taxon>
        <taxon>Fabales</taxon>
        <taxon>Fabaceae</taxon>
        <taxon>Papilionoideae</taxon>
        <taxon>50 kb inversion clade</taxon>
        <taxon>NPAAA clade</taxon>
        <taxon>indigoferoid/millettioid clade</taxon>
        <taxon>Phaseoleae</taxon>
        <taxon>Clitoria</taxon>
    </lineage>
</organism>
<evidence type="ECO:0000313" key="3">
    <source>
        <dbReference type="Proteomes" id="UP001359559"/>
    </source>
</evidence>
<keyword evidence="3" id="KW-1185">Reference proteome</keyword>
<gene>
    <name evidence="2" type="ORF">RJT34_22969</name>
</gene>
<proteinExistence type="predicted"/>
<sequence>MELKKMVIGIIGLSTSFLLCVGKIKRRHRKQEAAEKLKVITEALEAAEERVARYEERHDRILSQICASYLTNTELLQALVAARATMDQALDFAVHLRKIQFTILNHLLFDTPTN</sequence>
<keyword evidence="1" id="KW-0175">Coiled coil</keyword>
<comment type="caution">
    <text evidence="2">The sequence shown here is derived from an EMBL/GenBank/DDBJ whole genome shotgun (WGS) entry which is preliminary data.</text>
</comment>
<name>A0AAN9FRY5_CLITE</name>
<dbReference type="AlphaFoldDB" id="A0AAN9FRY5"/>
<evidence type="ECO:0000313" key="2">
    <source>
        <dbReference type="EMBL" id="KAK7277948.1"/>
    </source>
</evidence>
<evidence type="ECO:0000256" key="1">
    <source>
        <dbReference type="SAM" id="Coils"/>
    </source>
</evidence>
<protein>
    <submittedName>
        <fullName evidence="2">Uncharacterized protein</fullName>
    </submittedName>
</protein>